<name>A0A6G5AIV7_RHIMP</name>
<evidence type="ECO:0000313" key="1">
    <source>
        <dbReference type="EMBL" id="NIE49987.1"/>
    </source>
</evidence>
<protein>
    <submittedName>
        <fullName evidence="1">Uncharacterized protein</fullName>
    </submittedName>
</protein>
<sequence>MFPFIRTTRVNTLLFCFFLTLSSFPLTSAIYQYLHLTRRSTSLFEHVYTRLIVQKPVMNRRILLCKDLSEKHYISNVHAWHVVLVIASNGATLSHLFTIYKPVAHDKQ</sequence>
<dbReference type="EMBL" id="GIKN01007714">
    <property type="protein sequence ID" value="NIE49987.1"/>
    <property type="molecule type" value="Transcribed_RNA"/>
</dbReference>
<organism evidence="1">
    <name type="scientific">Rhipicephalus microplus</name>
    <name type="common">Cattle tick</name>
    <name type="synonym">Boophilus microplus</name>
    <dbReference type="NCBI Taxonomy" id="6941"/>
    <lineage>
        <taxon>Eukaryota</taxon>
        <taxon>Metazoa</taxon>
        <taxon>Ecdysozoa</taxon>
        <taxon>Arthropoda</taxon>
        <taxon>Chelicerata</taxon>
        <taxon>Arachnida</taxon>
        <taxon>Acari</taxon>
        <taxon>Parasitiformes</taxon>
        <taxon>Ixodida</taxon>
        <taxon>Ixodoidea</taxon>
        <taxon>Ixodidae</taxon>
        <taxon>Rhipicephalinae</taxon>
        <taxon>Rhipicephalus</taxon>
        <taxon>Boophilus</taxon>
    </lineage>
</organism>
<proteinExistence type="predicted"/>
<accession>A0A6G5AIV7</accession>
<reference evidence="1" key="1">
    <citation type="submission" date="2020-03" db="EMBL/GenBank/DDBJ databases">
        <title>A transcriptome and proteome of the tick Rhipicephalus microplus shaped by the genetic composition of its hosts and developmental stage.</title>
        <authorList>
            <person name="Garcia G.R."/>
            <person name="Ribeiro J.M.C."/>
            <person name="Maruyama S.R."/>
            <person name="Gardinasse L.G."/>
            <person name="Nelson K."/>
            <person name="Ferreira B.R."/>
            <person name="Andrade T.G."/>
            <person name="Santos I.K.F.M."/>
        </authorList>
    </citation>
    <scope>NUCLEOTIDE SEQUENCE</scope>
    <source>
        <strain evidence="1">NSGR</strain>
        <tissue evidence="1">Salivary glands</tissue>
    </source>
</reference>
<dbReference type="AlphaFoldDB" id="A0A6G5AIV7"/>